<evidence type="ECO:0000313" key="1">
    <source>
        <dbReference type="EMBL" id="DAF93107.1"/>
    </source>
</evidence>
<protein>
    <submittedName>
        <fullName evidence="1">Uncharacterized protein</fullName>
    </submittedName>
</protein>
<proteinExistence type="predicted"/>
<dbReference type="EMBL" id="BK016080">
    <property type="protein sequence ID" value="DAF93107.1"/>
    <property type="molecule type" value="Genomic_DNA"/>
</dbReference>
<name>A0A8S5UFA3_9CAUD</name>
<organism evidence="1">
    <name type="scientific">Myoviridae sp. ctcyQ27</name>
    <dbReference type="NCBI Taxonomy" id="2825139"/>
    <lineage>
        <taxon>Viruses</taxon>
        <taxon>Duplodnaviria</taxon>
        <taxon>Heunggongvirae</taxon>
        <taxon>Uroviricota</taxon>
        <taxon>Caudoviricetes</taxon>
    </lineage>
</organism>
<accession>A0A8S5UFA3</accession>
<sequence length="33" mass="4162">MSTMKCSFLLCMFRTYYRIRYRFSILITIIIYN</sequence>
<reference evidence="1" key="1">
    <citation type="journal article" date="2021" name="Proc. Natl. Acad. Sci. U.S.A.">
        <title>A Catalog of Tens of Thousands of Viruses from Human Metagenomes Reveals Hidden Associations with Chronic Diseases.</title>
        <authorList>
            <person name="Tisza M.J."/>
            <person name="Buck C.B."/>
        </authorList>
    </citation>
    <scope>NUCLEOTIDE SEQUENCE</scope>
    <source>
        <strain evidence="1">CtcyQ27</strain>
    </source>
</reference>